<dbReference type="AlphaFoldDB" id="A0A0L6UFE2"/>
<evidence type="ECO:0000313" key="2">
    <source>
        <dbReference type="Proteomes" id="UP000037035"/>
    </source>
</evidence>
<accession>A0A0L6UFE2</accession>
<dbReference type="STRING" id="27349.A0A0L6UFE2"/>
<gene>
    <name evidence="1" type="ORF">VP01_7219g1</name>
</gene>
<protein>
    <submittedName>
        <fullName evidence="1">Uncharacterized protein</fullName>
    </submittedName>
</protein>
<evidence type="ECO:0000313" key="1">
    <source>
        <dbReference type="EMBL" id="KNZ46490.1"/>
    </source>
</evidence>
<keyword evidence="2" id="KW-1185">Reference proteome</keyword>
<dbReference type="OrthoDB" id="2246127at2759"/>
<dbReference type="VEuPathDB" id="FungiDB:VP01_7219g1"/>
<proteinExistence type="predicted"/>
<dbReference type="Proteomes" id="UP000037035">
    <property type="component" value="Unassembled WGS sequence"/>
</dbReference>
<reference evidence="1 2" key="1">
    <citation type="submission" date="2015-08" db="EMBL/GenBank/DDBJ databases">
        <title>Next Generation Sequencing and Analysis of the Genome of Puccinia sorghi L Schw, the Causal Agent of Maize Common Rust.</title>
        <authorList>
            <person name="Rochi L."/>
            <person name="Burguener G."/>
            <person name="Darino M."/>
            <person name="Turjanski A."/>
            <person name="Kreff E."/>
            <person name="Dieguez M.J."/>
            <person name="Sacco F."/>
        </authorList>
    </citation>
    <scope>NUCLEOTIDE SEQUENCE [LARGE SCALE GENOMIC DNA]</scope>
    <source>
        <strain evidence="1 2">RO10H11247</strain>
    </source>
</reference>
<dbReference type="EMBL" id="LAVV01012627">
    <property type="protein sequence ID" value="KNZ46490.1"/>
    <property type="molecule type" value="Genomic_DNA"/>
</dbReference>
<dbReference type="PANTHER" id="PTHR31912:SF34">
    <property type="entry name" value="NOTOCHORD-RELATED PROTEIN"/>
    <property type="match status" value="1"/>
</dbReference>
<sequence>MVSISGKHFYIYEPTQLLNGTLVIPIFLYSFHGELYARCIRPRITGHFSWKNLKLLIPNPLPYNSDQLISVRCADFSLIYSEIFQNRFPVADFFANSIWGEGWALLYFPNPWRVKANGREIFPNNGTNTYHNTAHLQACHLLKPINNTIVTFCQHLKRCGTTLKGVELGGEIDNYTTNNVS</sequence>
<name>A0A0L6UFE2_9BASI</name>
<dbReference type="PANTHER" id="PTHR31912">
    <property type="entry name" value="IP13529P"/>
    <property type="match status" value="1"/>
</dbReference>
<comment type="caution">
    <text evidence="1">The sequence shown here is derived from an EMBL/GenBank/DDBJ whole genome shotgun (WGS) entry which is preliminary data.</text>
</comment>
<organism evidence="1 2">
    <name type="scientific">Puccinia sorghi</name>
    <dbReference type="NCBI Taxonomy" id="27349"/>
    <lineage>
        <taxon>Eukaryota</taxon>
        <taxon>Fungi</taxon>
        <taxon>Dikarya</taxon>
        <taxon>Basidiomycota</taxon>
        <taxon>Pucciniomycotina</taxon>
        <taxon>Pucciniomycetes</taxon>
        <taxon>Pucciniales</taxon>
        <taxon>Pucciniaceae</taxon>
        <taxon>Puccinia</taxon>
    </lineage>
</organism>